<dbReference type="Proteomes" id="UP000054007">
    <property type="component" value="Unassembled WGS sequence"/>
</dbReference>
<dbReference type="Gene3D" id="3.30.420.10">
    <property type="entry name" value="Ribonuclease H-like superfamily/Ribonuclease H"/>
    <property type="match status" value="1"/>
</dbReference>
<name>A0A0D7BUK8_9AGAR</name>
<organism evidence="2 3">
    <name type="scientific">Cylindrobasidium torrendii FP15055 ss-10</name>
    <dbReference type="NCBI Taxonomy" id="1314674"/>
    <lineage>
        <taxon>Eukaryota</taxon>
        <taxon>Fungi</taxon>
        <taxon>Dikarya</taxon>
        <taxon>Basidiomycota</taxon>
        <taxon>Agaricomycotina</taxon>
        <taxon>Agaricomycetes</taxon>
        <taxon>Agaricomycetidae</taxon>
        <taxon>Agaricales</taxon>
        <taxon>Marasmiineae</taxon>
        <taxon>Physalacriaceae</taxon>
        <taxon>Cylindrobasidium</taxon>
    </lineage>
</organism>
<evidence type="ECO:0000256" key="1">
    <source>
        <dbReference type="SAM" id="MobiDB-lite"/>
    </source>
</evidence>
<gene>
    <name evidence="2" type="ORF">CYLTODRAFT_472864</name>
</gene>
<feature type="compositionally biased region" description="Polar residues" evidence="1">
    <location>
        <begin position="276"/>
        <end position="295"/>
    </location>
</feature>
<dbReference type="GO" id="GO:0003676">
    <property type="term" value="F:nucleic acid binding"/>
    <property type="evidence" value="ECO:0007669"/>
    <property type="project" value="InterPro"/>
</dbReference>
<evidence type="ECO:0000313" key="2">
    <source>
        <dbReference type="EMBL" id="KIY73935.1"/>
    </source>
</evidence>
<evidence type="ECO:0000313" key="3">
    <source>
        <dbReference type="Proteomes" id="UP000054007"/>
    </source>
</evidence>
<evidence type="ECO:0008006" key="4">
    <source>
        <dbReference type="Google" id="ProtNLM"/>
    </source>
</evidence>
<dbReference type="SUPFAM" id="SSF53098">
    <property type="entry name" value="Ribonuclease H-like"/>
    <property type="match status" value="1"/>
</dbReference>
<dbReference type="STRING" id="1314674.A0A0D7BUK8"/>
<proteinExistence type="predicted"/>
<dbReference type="OrthoDB" id="3062525at2759"/>
<dbReference type="EMBL" id="KN880433">
    <property type="protein sequence ID" value="KIY73935.1"/>
    <property type="molecule type" value="Genomic_DNA"/>
</dbReference>
<reference evidence="2 3" key="1">
    <citation type="journal article" date="2015" name="Fungal Genet. Biol.">
        <title>Evolution of novel wood decay mechanisms in Agaricales revealed by the genome sequences of Fistulina hepatica and Cylindrobasidium torrendii.</title>
        <authorList>
            <person name="Floudas D."/>
            <person name="Held B.W."/>
            <person name="Riley R."/>
            <person name="Nagy L.G."/>
            <person name="Koehler G."/>
            <person name="Ransdell A.S."/>
            <person name="Younus H."/>
            <person name="Chow J."/>
            <person name="Chiniquy J."/>
            <person name="Lipzen A."/>
            <person name="Tritt A."/>
            <person name="Sun H."/>
            <person name="Haridas S."/>
            <person name="LaButti K."/>
            <person name="Ohm R.A."/>
            <person name="Kues U."/>
            <person name="Blanchette R.A."/>
            <person name="Grigoriev I.V."/>
            <person name="Minto R.E."/>
            <person name="Hibbett D.S."/>
        </authorList>
    </citation>
    <scope>NUCLEOTIDE SEQUENCE [LARGE SCALE GENOMIC DNA]</scope>
    <source>
        <strain evidence="2 3">FP15055 ss-10</strain>
    </source>
</reference>
<sequence>MWLKSYLNFGPDRPTWAYFADKLIQDKATATIQVEESMQMNIFLQSWNASKIPAGLVGMMNAARDFGLRLEAIAVTRETIREMPIWMHSEAERRSRRLHHSGQSECLRDLHHVKTVGEAQDLADKRETPNHKPNARCRCQSCREIRQETGCVCPWKCYRRARELIDCLPPKWNPYSRIPEDYEYMPEISNEDKEEGIRLFDPRVTAKPGLKNAFRIFTEGPICNDLPDTELIPEDKSILEVAYTDGSCLQNGSAEAKAGAGSWFGDGDARNKATRIPSSIPQNNNTAEMIGSQNA</sequence>
<feature type="region of interest" description="Disordered" evidence="1">
    <location>
        <begin position="259"/>
        <end position="295"/>
    </location>
</feature>
<dbReference type="InterPro" id="IPR012337">
    <property type="entry name" value="RNaseH-like_sf"/>
</dbReference>
<feature type="non-terminal residue" evidence="2">
    <location>
        <position position="295"/>
    </location>
</feature>
<keyword evidence="3" id="KW-1185">Reference proteome</keyword>
<protein>
    <recommendedName>
        <fullName evidence="4">RNase H type-1 domain-containing protein</fullName>
    </recommendedName>
</protein>
<dbReference type="InterPro" id="IPR036397">
    <property type="entry name" value="RNaseH_sf"/>
</dbReference>
<accession>A0A0D7BUK8</accession>
<dbReference type="AlphaFoldDB" id="A0A0D7BUK8"/>